<gene>
    <name evidence="1" type="ORF">ACFSM0_05650</name>
</gene>
<proteinExistence type="predicted"/>
<protein>
    <submittedName>
        <fullName evidence="1">Uncharacterized protein</fullName>
    </submittedName>
</protein>
<dbReference type="InterPro" id="IPR012349">
    <property type="entry name" value="Split_barrel_FMN-bd"/>
</dbReference>
<dbReference type="SUPFAM" id="SSF50475">
    <property type="entry name" value="FMN-binding split barrel"/>
    <property type="match status" value="1"/>
</dbReference>
<keyword evidence="2" id="KW-1185">Reference proteome</keyword>
<evidence type="ECO:0000313" key="2">
    <source>
        <dbReference type="Proteomes" id="UP001597413"/>
    </source>
</evidence>
<name>A0ABW5A7M9_9RHOB</name>
<dbReference type="Proteomes" id="UP001597413">
    <property type="component" value="Unassembled WGS sequence"/>
</dbReference>
<comment type="caution">
    <text evidence="1">The sequence shown here is derived from an EMBL/GenBank/DDBJ whole genome shotgun (WGS) entry which is preliminary data.</text>
</comment>
<evidence type="ECO:0000313" key="1">
    <source>
        <dbReference type="EMBL" id="MFD2173570.1"/>
    </source>
</evidence>
<sequence>MYRLPAFAEKDGATLGALIAAPPPGLLTSARPGAIMAQLRAITGLEIDVQSMEGKLKLSQNRAKPDRAGVRAGMIAEGEPLARLMPDPFA</sequence>
<organism evidence="1 2">
    <name type="scientific">Rhodobacter lacus</name>
    <dbReference type="NCBI Taxonomy" id="1641972"/>
    <lineage>
        <taxon>Bacteria</taxon>
        <taxon>Pseudomonadati</taxon>
        <taxon>Pseudomonadota</taxon>
        <taxon>Alphaproteobacteria</taxon>
        <taxon>Rhodobacterales</taxon>
        <taxon>Rhodobacter group</taxon>
        <taxon>Rhodobacter</taxon>
    </lineage>
</organism>
<reference evidence="2" key="1">
    <citation type="journal article" date="2019" name="Int. J. Syst. Evol. Microbiol.">
        <title>The Global Catalogue of Microorganisms (GCM) 10K type strain sequencing project: providing services to taxonomists for standard genome sequencing and annotation.</title>
        <authorList>
            <consortium name="The Broad Institute Genomics Platform"/>
            <consortium name="The Broad Institute Genome Sequencing Center for Infectious Disease"/>
            <person name="Wu L."/>
            <person name="Ma J."/>
        </authorList>
    </citation>
    <scope>NUCLEOTIDE SEQUENCE [LARGE SCALE GENOMIC DNA]</scope>
    <source>
        <strain evidence="2">CCUG 55131</strain>
    </source>
</reference>
<dbReference type="Gene3D" id="2.30.110.10">
    <property type="entry name" value="Electron Transport, Fmn-binding Protein, Chain A"/>
    <property type="match status" value="1"/>
</dbReference>
<dbReference type="RefSeq" id="WP_377388185.1">
    <property type="nucleotide sequence ID" value="NZ_JBHUIX010000005.1"/>
</dbReference>
<dbReference type="EMBL" id="JBHUIX010000005">
    <property type="protein sequence ID" value="MFD2173570.1"/>
    <property type="molecule type" value="Genomic_DNA"/>
</dbReference>
<accession>A0ABW5A7M9</accession>